<gene>
    <name evidence="4" type="ORF">BLS_008346</name>
    <name evidence="3" type="ORF">EG328_002419</name>
</gene>
<name>A0A8H3Z0L2_VENIN</name>
<protein>
    <recommendedName>
        <fullName evidence="2">Microbial-type PARG catalytic domain-containing protein</fullName>
    </recommendedName>
</protein>
<dbReference type="PANTHER" id="PTHR35596:SF1">
    <property type="entry name" value="MICROBIAL-TYPE PARG CATALYTIC DOMAIN-CONTAINING PROTEIN"/>
    <property type="match status" value="1"/>
</dbReference>
<feature type="compositionally biased region" description="Acidic residues" evidence="1">
    <location>
        <begin position="457"/>
        <end position="490"/>
    </location>
</feature>
<feature type="region of interest" description="Disordered" evidence="1">
    <location>
        <begin position="431"/>
        <end position="490"/>
    </location>
</feature>
<organism evidence="4 5">
    <name type="scientific">Venturia inaequalis</name>
    <name type="common">Apple scab fungus</name>
    <dbReference type="NCBI Taxonomy" id="5025"/>
    <lineage>
        <taxon>Eukaryota</taxon>
        <taxon>Fungi</taxon>
        <taxon>Dikarya</taxon>
        <taxon>Ascomycota</taxon>
        <taxon>Pezizomycotina</taxon>
        <taxon>Dothideomycetes</taxon>
        <taxon>Pleosporomycetidae</taxon>
        <taxon>Venturiales</taxon>
        <taxon>Venturiaceae</taxon>
        <taxon>Venturia</taxon>
    </lineage>
</organism>
<accession>A0A8H3Z0L2</accession>
<dbReference type="Pfam" id="PF10021">
    <property type="entry name" value="PARG_cat_microb"/>
    <property type="match status" value="1"/>
</dbReference>
<dbReference type="AlphaFoldDB" id="A0A8H3Z0L2"/>
<dbReference type="InterPro" id="IPR019261">
    <property type="entry name" value="PARG_cat_microbial"/>
</dbReference>
<dbReference type="Proteomes" id="UP000433883">
    <property type="component" value="Unassembled WGS sequence"/>
</dbReference>
<feature type="region of interest" description="Disordered" evidence="1">
    <location>
        <begin position="1"/>
        <end position="27"/>
    </location>
</feature>
<dbReference type="Gene3D" id="3.40.220.10">
    <property type="entry name" value="Leucine Aminopeptidase, subunit E, domain 1"/>
    <property type="match status" value="1"/>
</dbReference>
<proteinExistence type="predicted"/>
<evidence type="ECO:0000313" key="5">
    <source>
        <dbReference type="Proteomes" id="UP000433883"/>
    </source>
</evidence>
<feature type="compositionally biased region" description="Basic and acidic residues" evidence="1">
    <location>
        <begin position="93"/>
        <end position="104"/>
    </location>
</feature>
<sequence length="490" mass="53900">MGRTAPSRPPLAPQSHRKDQRAKHARLTINKTIPALLRTNYRARQGILGAELIVDPPALQCAKSTSLQEVLLSKPESDTKGPSGSKKKRGKKSRDLDRDAEEQHPVQTPSGKKAKADDDGPLIYKIQVSDTLQAAQKLHGQLPKKPKIPNQNIAVLNMASPLRPGGGVLNGATSQEEFLCTRTTLLPTLREEWYRLPEVGGAWSPDVCVFRVPKTEGGDQELGRRDRFFVDVISAGMLRFPEVLEKPIGSPADSIDGTEEDEDLVETEKVYANEADRELVLKKIRGVMRILQAKGVEKVVLGAWGCGAYGNPVREIALLWKKVLLGKSRKGKSKDPVILSSEWKPLKEIVFAIKDRKLADEFAEAWGGDMVVEYGPERESTSATARNGVDERNLDELTEKIRVLELDLVQAKSPLLRQALGNALASLQAQMEETRRESGSVDASLSDDGTDLVGDMSDGEGECGDEDDFEDIDVLEDGEGHDEDEDEDEE</sequence>
<dbReference type="SUPFAM" id="SSF52949">
    <property type="entry name" value="Macro domain-like"/>
    <property type="match status" value="1"/>
</dbReference>
<dbReference type="EMBL" id="WNWS01000167">
    <property type="protein sequence ID" value="KAE9976773.1"/>
    <property type="molecule type" value="Genomic_DNA"/>
</dbReference>
<feature type="region of interest" description="Disordered" evidence="1">
    <location>
        <begin position="70"/>
        <end position="120"/>
    </location>
</feature>
<evidence type="ECO:0000313" key="4">
    <source>
        <dbReference type="EMBL" id="KAE9980754.1"/>
    </source>
</evidence>
<dbReference type="InterPro" id="IPR043472">
    <property type="entry name" value="Macro_dom-like"/>
</dbReference>
<evidence type="ECO:0000313" key="3">
    <source>
        <dbReference type="EMBL" id="KAE9976773.1"/>
    </source>
</evidence>
<evidence type="ECO:0000313" key="6">
    <source>
        <dbReference type="Proteomes" id="UP000447873"/>
    </source>
</evidence>
<feature type="domain" description="Microbial-type PARG catalytic" evidence="2">
    <location>
        <begin position="116"/>
        <end position="195"/>
    </location>
</feature>
<reference evidence="4 5" key="1">
    <citation type="submission" date="2019-11" db="EMBL/GenBank/DDBJ databases">
        <title>Venturia inaequalis Genome Resource.</title>
        <authorList>
            <person name="Lichtner F.J."/>
        </authorList>
    </citation>
    <scope>NUCLEOTIDE SEQUENCE [LARGE SCALE GENOMIC DNA]</scope>
    <source>
        <strain evidence="3 6">120213</strain>
        <strain evidence="4">Bline_iso_100314</strain>
    </source>
</reference>
<comment type="caution">
    <text evidence="4">The sequence shown here is derived from an EMBL/GenBank/DDBJ whole genome shotgun (WGS) entry which is preliminary data.</text>
</comment>
<dbReference type="PANTHER" id="PTHR35596">
    <property type="entry name" value="DUF2263 DOMAIN-CONTAINING PROTEIN"/>
    <property type="match status" value="1"/>
</dbReference>
<dbReference type="Proteomes" id="UP000447873">
    <property type="component" value="Unassembled WGS sequence"/>
</dbReference>
<evidence type="ECO:0000256" key="1">
    <source>
        <dbReference type="SAM" id="MobiDB-lite"/>
    </source>
</evidence>
<dbReference type="EMBL" id="WNWQ01000070">
    <property type="protein sequence ID" value="KAE9980754.1"/>
    <property type="molecule type" value="Genomic_DNA"/>
</dbReference>
<evidence type="ECO:0000259" key="2">
    <source>
        <dbReference type="Pfam" id="PF10021"/>
    </source>
</evidence>